<dbReference type="Gene3D" id="1.10.30.50">
    <property type="match status" value="1"/>
</dbReference>
<dbReference type="GO" id="GO:0004519">
    <property type="term" value="F:endonuclease activity"/>
    <property type="evidence" value="ECO:0007669"/>
    <property type="project" value="InterPro"/>
</dbReference>
<accession>A0A8S5QG80</accession>
<evidence type="ECO:0000259" key="1">
    <source>
        <dbReference type="SMART" id="SM00507"/>
    </source>
</evidence>
<dbReference type="EMBL" id="BK015653">
    <property type="protein sequence ID" value="DAE18255.1"/>
    <property type="molecule type" value="Genomic_DNA"/>
</dbReference>
<proteinExistence type="predicted"/>
<dbReference type="GO" id="GO:0003676">
    <property type="term" value="F:nucleic acid binding"/>
    <property type="evidence" value="ECO:0007669"/>
    <property type="project" value="InterPro"/>
</dbReference>
<sequence length="192" mass="21826">MRRTVSNDIKNIVGNTCCNCQSDKNIEYHHIVPLALGGADIVSNIVPLCHQCHKAAHCGQHISHYRKSVNGGRKPKSSVEKHSEIFDMYINGEIGRKKAQLLLNYSSKTTLISRPPFKRYLQSKGIKHVKNFVDVVATNNERGLTDGCLAGEIEYLDGHKENIYYKDTGMNDIEYIRRKPHETVKIFKSKEE</sequence>
<dbReference type="CDD" id="cd00085">
    <property type="entry name" value="HNHc"/>
    <property type="match status" value="1"/>
</dbReference>
<name>A0A8S5QG80_9CAUD</name>
<dbReference type="GO" id="GO:0008270">
    <property type="term" value="F:zinc ion binding"/>
    <property type="evidence" value="ECO:0007669"/>
    <property type="project" value="InterPro"/>
</dbReference>
<dbReference type="Pfam" id="PF01844">
    <property type="entry name" value="HNH"/>
    <property type="match status" value="1"/>
</dbReference>
<dbReference type="InterPro" id="IPR003615">
    <property type="entry name" value="HNH_nuc"/>
</dbReference>
<protein>
    <submittedName>
        <fullName evidence="2">HNHc</fullName>
    </submittedName>
</protein>
<reference evidence="2" key="1">
    <citation type="journal article" date="2021" name="Proc. Natl. Acad. Sci. U.S.A.">
        <title>A Catalog of Tens of Thousands of Viruses from Human Metagenomes Reveals Hidden Associations with Chronic Diseases.</title>
        <authorList>
            <person name="Tisza M.J."/>
            <person name="Buck C.B."/>
        </authorList>
    </citation>
    <scope>NUCLEOTIDE SEQUENCE</scope>
    <source>
        <strain evidence="2">CteHV32</strain>
    </source>
</reference>
<dbReference type="InterPro" id="IPR002711">
    <property type="entry name" value="HNH"/>
</dbReference>
<feature type="domain" description="HNH nuclease" evidence="1">
    <location>
        <begin position="8"/>
        <end position="54"/>
    </location>
</feature>
<evidence type="ECO:0000313" key="2">
    <source>
        <dbReference type="EMBL" id="DAE18255.1"/>
    </source>
</evidence>
<organism evidence="2">
    <name type="scientific">Siphoviridae sp. cteHV32</name>
    <dbReference type="NCBI Taxonomy" id="2825588"/>
    <lineage>
        <taxon>Viruses</taxon>
        <taxon>Duplodnaviria</taxon>
        <taxon>Heunggongvirae</taxon>
        <taxon>Uroviricota</taxon>
        <taxon>Caudoviricetes</taxon>
    </lineage>
</organism>
<dbReference type="SMART" id="SM00507">
    <property type="entry name" value="HNHc"/>
    <property type="match status" value="1"/>
</dbReference>